<evidence type="ECO:0000256" key="6">
    <source>
        <dbReference type="ARBA" id="ARBA00012350"/>
    </source>
</evidence>
<dbReference type="InterPro" id="IPR036396">
    <property type="entry name" value="Cyt_P450_sf"/>
</dbReference>
<keyword evidence="8" id="KW-0732">Signal</keyword>
<evidence type="ECO:0000256" key="5">
    <source>
        <dbReference type="ARBA" id="ARBA00010617"/>
    </source>
</evidence>
<evidence type="ECO:0000256" key="7">
    <source>
        <dbReference type="ARBA" id="ARBA00022723"/>
    </source>
</evidence>
<keyword evidence="14" id="KW-0326">Glycosidase</keyword>
<dbReference type="InterPro" id="IPR008928">
    <property type="entry name" value="6-hairpin_glycosidase_sf"/>
</dbReference>
<reference evidence="16" key="1">
    <citation type="journal article" date="2023" name="Mol. Phylogenet. Evol.">
        <title>Genome-scale phylogeny and comparative genomics of the fungal order Sordariales.</title>
        <authorList>
            <person name="Hensen N."/>
            <person name="Bonometti L."/>
            <person name="Westerberg I."/>
            <person name="Brannstrom I.O."/>
            <person name="Guillou S."/>
            <person name="Cros-Aarteil S."/>
            <person name="Calhoun S."/>
            <person name="Haridas S."/>
            <person name="Kuo A."/>
            <person name="Mondo S."/>
            <person name="Pangilinan J."/>
            <person name="Riley R."/>
            <person name="LaButti K."/>
            <person name="Andreopoulos B."/>
            <person name="Lipzen A."/>
            <person name="Chen C."/>
            <person name="Yan M."/>
            <person name="Daum C."/>
            <person name="Ng V."/>
            <person name="Clum A."/>
            <person name="Steindorff A."/>
            <person name="Ohm R.A."/>
            <person name="Martin F."/>
            <person name="Silar P."/>
            <person name="Natvig D.O."/>
            <person name="Lalanne C."/>
            <person name="Gautier V."/>
            <person name="Ament-Velasquez S.L."/>
            <person name="Kruys A."/>
            <person name="Hutchinson M.I."/>
            <person name="Powell A.J."/>
            <person name="Barry K."/>
            <person name="Miller A.N."/>
            <person name="Grigoriev I.V."/>
            <person name="Debuchy R."/>
            <person name="Gladieux P."/>
            <person name="Hiltunen Thoren M."/>
            <person name="Johannesson H."/>
        </authorList>
    </citation>
    <scope>NUCLEOTIDE SEQUENCE</scope>
    <source>
        <strain evidence="16">CBS 168.71</strain>
    </source>
</reference>
<gene>
    <name evidence="16" type="ORF">B0H64DRAFT_316834</name>
</gene>
<dbReference type="PRINTS" id="PR00385">
    <property type="entry name" value="P450"/>
</dbReference>
<dbReference type="InterPro" id="IPR002403">
    <property type="entry name" value="Cyt_P450_E_grp-IV"/>
</dbReference>
<dbReference type="InterPro" id="IPR017972">
    <property type="entry name" value="Cyt_P450_CS"/>
</dbReference>
<evidence type="ECO:0000256" key="8">
    <source>
        <dbReference type="ARBA" id="ARBA00022729"/>
    </source>
</evidence>
<keyword evidence="10 15" id="KW-0408">Iron</keyword>
<keyword evidence="13" id="KW-0325">Glycoprotein</keyword>
<dbReference type="GO" id="GO:0008496">
    <property type="term" value="F:mannan endo-1,6-alpha-mannosidase activity"/>
    <property type="evidence" value="ECO:0007669"/>
    <property type="project" value="UniProtKB-EC"/>
</dbReference>
<organism evidence="16 17">
    <name type="scientific">Chaetomium fimeti</name>
    <dbReference type="NCBI Taxonomy" id="1854472"/>
    <lineage>
        <taxon>Eukaryota</taxon>
        <taxon>Fungi</taxon>
        <taxon>Dikarya</taxon>
        <taxon>Ascomycota</taxon>
        <taxon>Pezizomycotina</taxon>
        <taxon>Sordariomycetes</taxon>
        <taxon>Sordariomycetidae</taxon>
        <taxon>Sordariales</taxon>
        <taxon>Chaetomiaceae</taxon>
        <taxon>Chaetomium</taxon>
    </lineage>
</organism>
<evidence type="ECO:0000313" key="16">
    <source>
        <dbReference type="EMBL" id="KAK3298261.1"/>
    </source>
</evidence>
<evidence type="ECO:0000313" key="17">
    <source>
        <dbReference type="Proteomes" id="UP001278766"/>
    </source>
</evidence>
<dbReference type="Pfam" id="PF03663">
    <property type="entry name" value="Glyco_hydro_76"/>
    <property type="match status" value="1"/>
</dbReference>
<comment type="similarity">
    <text evidence="5">Belongs to the cytochrome P450 family.</text>
</comment>
<keyword evidence="17" id="KW-1185">Reference proteome</keyword>
<protein>
    <recommendedName>
        <fullName evidence="6">mannan endo-1,6-alpha-mannosidase</fullName>
        <ecNumber evidence="6">3.2.1.101</ecNumber>
    </recommendedName>
</protein>
<dbReference type="GO" id="GO:0016705">
    <property type="term" value="F:oxidoreductase activity, acting on paired donors, with incorporation or reduction of molecular oxygen"/>
    <property type="evidence" value="ECO:0007669"/>
    <property type="project" value="InterPro"/>
</dbReference>
<dbReference type="PANTHER" id="PTHR12145">
    <property type="entry name" value="MANNAN ENDO-1,6-ALPHA-MANNOSIDASE DCW1"/>
    <property type="match status" value="1"/>
</dbReference>
<dbReference type="GeneID" id="87837254"/>
<dbReference type="AlphaFoldDB" id="A0AAE0LUJ0"/>
<evidence type="ECO:0000256" key="2">
    <source>
        <dbReference type="ARBA" id="ARBA00001971"/>
    </source>
</evidence>
<dbReference type="Pfam" id="PF00067">
    <property type="entry name" value="p450"/>
    <property type="match status" value="1"/>
</dbReference>
<evidence type="ECO:0000256" key="14">
    <source>
        <dbReference type="ARBA" id="ARBA00023295"/>
    </source>
</evidence>
<accession>A0AAE0LUJ0</accession>
<dbReference type="InterPro" id="IPR001128">
    <property type="entry name" value="Cyt_P450"/>
</dbReference>
<dbReference type="GO" id="GO:0016052">
    <property type="term" value="P:carbohydrate catabolic process"/>
    <property type="evidence" value="ECO:0007669"/>
    <property type="project" value="InterPro"/>
</dbReference>
<evidence type="ECO:0000256" key="1">
    <source>
        <dbReference type="ARBA" id="ARBA00001452"/>
    </source>
</evidence>
<comment type="similarity">
    <text evidence="4">Belongs to the glycosyl hydrolase 76 family.</text>
</comment>
<evidence type="ECO:0000256" key="15">
    <source>
        <dbReference type="PIRSR" id="PIRSR602403-1"/>
    </source>
</evidence>
<keyword evidence="9 16" id="KW-0378">Hydrolase</keyword>
<feature type="binding site" description="axial binding residue" evidence="15">
    <location>
        <position position="816"/>
    </location>
    <ligand>
        <name>heme</name>
        <dbReference type="ChEBI" id="CHEBI:30413"/>
    </ligand>
    <ligandPart>
        <name>Fe</name>
        <dbReference type="ChEBI" id="CHEBI:18248"/>
    </ligandPart>
</feature>
<dbReference type="Gene3D" id="1.10.630.10">
    <property type="entry name" value="Cytochrome P450"/>
    <property type="match status" value="1"/>
</dbReference>
<dbReference type="GO" id="GO:0005506">
    <property type="term" value="F:iron ion binding"/>
    <property type="evidence" value="ECO:0007669"/>
    <property type="project" value="InterPro"/>
</dbReference>
<dbReference type="PANTHER" id="PTHR12145:SF36">
    <property type="entry name" value="MANNAN ENDO-1,6-ALPHA-MANNOSIDASE DCW1"/>
    <property type="match status" value="1"/>
</dbReference>
<dbReference type="PRINTS" id="PR00465">
    <property type="entry name" value="EP450IV"/>
</dbReference>
<evidence type="ECO:0000256" key="13">
    <source>
        <dbReference type="ARBA" id="ARBA00023180"/>
    </source>
</evidence>
<keyword evidence="7 15" id="KW-0479">Metal-binding</keyword>
<evidence type="ECO:0000256" key="4">
    <source>
        <dbReference type="ARBA" id="ARBA00009699"/>
    </source>
</evidence>
<reference evidence="16" key="2">
    <citation type="submission" date="2023-06" db="EMBL/GenBank/DDBJ databases">
        <authorList>
            <consortium name="Lawrence Berkeley National Laboratory"/>
            <person name="Haridas S."/>
            <person name="Hensen N."/>
            <person name="Bonometti L."/>
            <person name="Westerberg I."/>
            <person name="Brannstrom I.O."/>
            <person name="Guillou S."/>
            <person name="Cros-Aarteil S."/>
            <person name="Calhoun S."/>
            <person name="Kuo A."/>
            <person name="Mondo S."/>
            <person name="Pangilinan J."/>
            <person name="Riley R."/>
            <person name="Labutti K."/>
            <person name="Andreopoulos B."/>
            <person name="Lipzen A."/>
            <person name="Chen C."/>
            <person name="Yanf M."/>
            <person name="Daum C."/>
            <person name="Ng V."/>
            <person name="Clum A."/>
            <person name="Steindorff A."/>
            <person name="Ohm R."/>
            <person name="Martin F."/>
            <person name="Silar P."/>
            <person name="Natvig D."/>
            <person name="Lalanne C."/>
            <person name="Gautier V."/>
            <person name="Ament-Velasquez S.L."/>
            <person name="Kruys A."/>
            <person name="Hutchinson M.I."/>
            <person name="Powell A.J."/>
            <person name="Barry K."/>
            <person name="Miller A.N."/>
            <person name="Grigoriev I.V."/>
            <person name="Debuchy R."/>
            <person name="Gladieux P."/>
            <person name="Thoren M.H."/>
            <person name="Johannesson H."/>
        </authorList>
    </citation>
    <scope>NUCLEOTIDE SEQUENCE</scope>
    <source>
        <strain evidence="16">CBS 168.71</strain>
    </source>
</reference>
<evidence type="ECO:0000256" key="11">
    <source>
        <dbReference type="ARBA" id="ARBA00023033"/>
    </source>
</evidence>
<name>A0AAE0LUJ0_9PEZI</name>
<keyword evidence="11" id="KW-0503">Monooxygenase</keyword>
<dbReference type="FunFam" id="1.50.10.20:FF:000006">
    <property type="entry name" value="Mannan endo-1,6-alpha-mannosidase"/>
    <property type="match status" value="1"/>
</dbReference>
<dbReference type="Proteomes" id="UP001278766">
    <property type="component" value="Unassembled WGS sequence"/>
</dbReference>
<dbReference type="PROSITE" id="PS00086">
    <property type="entry name" value="CYTOCHROME_P450"/>
    <property type="match status" value="1"/>
</dbReference>
<dbReference type="SUPFAM" id="SSF48208">
    <property type="entry name" value="Six-hairpin glycosidases"/>
    <property type="match status" value="1"/>
</dbReference>
<proteinExistence type="inferred from homology"/>
<keyword evidence="12" id="KW-0472">Membrane</keyword>
<comment type="catalytic activity">
    <reaction evidence="1">
        <text>Random hydrolysis of (1-&gt;6)-alpha-D-mannosidic linkages in unbranched (1-&gt;6)-mannans.</text>
        <dbReference type="EC" id="3.2.1.101"/>
    </reaction>
</comment>
<dbReference type="GO" id="GO:0004497">
    <property type="term" value="F:monooxygenase activity"/>
    <property type="evidence" value="ECO:0007669"/>
    <property type="project" value="UniProtKB-KW"/>
</dbReference>
<evidence type="ECO:0000256" key="10">
    <source>
        <dbReference type="ARBA" id="ARBA00023004"/>
    </source>
</evidence>
<dbReference type="EC" id="3.2.1.101" evidence="6"/>
<dbReference type="SUPFAM" id="SSF48264">
    <property type="entry name" value="Cytochrome P450"/>
    <property type="match status" value="1"/>
</dbReference>
<sequence length="869" mass="97340">MSFYTGDERGGVPGLLPNPYYWWEAGALMGSLVDYWYYTGDTRWNDVAEEGLLFQVGPNDDYMPPNQTMTEGNDDQGFWGMAVMTAAENNFQNPPPDRPQWLALAQAVFNTQAARWEQQDCGGGLRWQIFPWNNGYNYKNSISQACFFNIAARLARYTGNQSYAEWADRTWDWMTATQLLSLETYYIYDGIHVENCSEITPYQWTYNAGAFLLGAAAMYNYSTSAAQAQTWHKRIDGLLNGSLIFFTGKNHNIMTEVACEPVDLCDLDQQSFKAYLSRWMAATTKWAPWTYDRIKPLLESSATAAVSTCTGGGNGRMCGLKWNTEKWDNNTGVGQQMAAMEVVLANTIQHSPSPVTDWEGGTSVGDPGAGGADIGRKTKVFPHVSTAERAGAYTAPQMGRRSRTAGRALRALNNHTLLDLYSSRFTSCGTTYYTIALGKWLLMTNEAENIKTILGTSMDDWPIDGPRLLSTLPVLGPDSIFTSNGEAWNRARSMLRPSFVRDQVADLQCFDRHIRNMLAAIPAEGATFDIQNLLFNMTMDSSTDFLLGSSTNLLTKASPEAQQFVRDFEYASRESAKKARLGPILYHLPHRKLQTAVRGLREYVRFYLKRAIAEKKEGGGKAKDRSYVFLDELLKAEPPEDYTVDQILSILIAGRDTTATAMSSVFYFLARNPSAVEKLRAEIGSVGEEAPTWEQLKHMKYLNNVIKEALRLFSPVATNSRTANKETVLPRGGGEDGTQPILVQKGTPVRWTSHGLHRNKDVFGPDADEFRPERWESDLRVRYVSSHHHHVRDAPPPLTASFSWEYIPFSGGPRICLGQQFALTQIAYTLFRFFGAFRAIEAQDSGPYLLRTNLTISFPYGCLVSVTRA</sequence>
<dbReference type="GO" id="GO:0020037">
    <property type="term" value="F:heme binding"/>
    <property type="evidence" value="ECO:0007669"/>
    <property type="project" value="InterPro"/>
</dbReference>
<evidence type="ECO:0000256" key="3">
    <source>
        <dbReference type="ARBA" id="ARBA00004308"/>
    </source>
</evidence>
<dbReference type="EMBL" id="JAUEPN010000002">
    <property type="protein sequence ID" value="KAK3298261.1"/>
    <property type="molecule type" value="Genomic_DNA"/>
</dbReference>
<comment type="cofactor">
    <cofactor evidence="2 15">
        <name>heme</name>
        <dbReference type="ChEBI" id="CHEBI:30413"/>
    </cofactor>
</comment>
<keyword evidence="11" id="KW-0560">Oxidoreductase</keyword>
<evidence type="ECO:0000256" key="9">
    <source>
        <dbReference type="ARBA" id="ARBA00022801"/>
    </source>
</evidence>
<comment type="caution">
    <text evidence="16">The sequence shown here is derived from an EMBL/GenBank/DDBJ whole genome shotgun (WGS) entry which is preliminary data.</text>
</comment>
<dbReference type="InterPro" id="IPR005198">
    <property type="entry name" value="Glyco_hydro_76"/>
</dbReference>
<dbReference type="Gene3D" id="1.50.10.20">
    <property type="match status" value="1"/>
</dbReference>
<keyword evidence="15" id="KW-0349">Heme</keyword>
<evidence type="ECO:0000256" key="12">
    <source>
        <dbReference type="ARBA" id="ARBA00023136"/>
    </source>
</evidence>
<dbReference type="GO" id="GO:0009272">
    <property type="term" value="P:fungal-type cell wall biogenesis"/>
    <property type="evidence" value="ECO:0007669"/>
    <property type="project" value="TreeGrafter"/>
</dbReference>
<comment type="subcellular location">
    <subcellularLocation>
        <location evidence="3">Endomembrane system</location>
    </subcellularLocation>
</comment>
<dbReference type="CDD" id="cd11063">
    <property type="entry name" value="CYP52"/>
    <property type="match status" value="1"/>
</dbReference>
<dbReference type="InterPro" id="IPR014480">
    <property type="entry name" value="Mannan-1_6-alpha_mannosidase"/>
</dbReference>
<dbReference type="GO" id="GO:0012505">
    <property type="term" value="C:endomembrane system"/>
    <property type="evidence" value="ECO:0007669"/>
    <property type="project" value="UniProtKB-SubCell"/>
</dbReference>
<dbReference type="RefSeq" id="XP_062661775.1">
    <property type="nucleotide sequence ID" value="XM_062800306.1"/>
</dbReference>